<keyword evidence="3" id="KW-1185">Reference proteome</keyword>
<feature type="signal peptide" evidence="1">
    <location>
        <begin position="1"/>
        <end position="27"/>
    </location>
</feature>
<sequence length="56" mass="5986">MRMSEFEVDLSFSCLFSLSLSLGGTLAKGPGEPQIVLIVSEYVLADASVKSGQVFM</sequence>
<organism evidence="2 3">
    <name type="scientific">Stephania cephalantha</name>
    <dbReference type="NCBI Taxonomy" id="152367"/>
    <lineage>
        <taxon>Eukaryota</taxon>
        <taxon>Viridiplantae</taxon>
        <taxon>Streptophyta</taxon>
        <taxon>Embryophyta</taxon>
        <taxon>Tracheophyta</taxon>
        <taxon>Spermatophyta</taxon>
        <taxon>Magnoliopsida</taxon>
        <taxon>Ranunculales</taxon>
        <taxon>Menispermaceae</taxon>
        <taxon>Menispermoideae</taxon>
        <taxon>Cissampelideae</taxon>
        <taxon>Stephania</taxon>
    </lineage>
</organism>
<dbReference type="Proteomes" id="UP001419268">
    <property type="component" value="Unassembled WGS sequence"/>
</dbReference>
<accession>A0AAP0Q370</accession>
<comment type="caution">
    <text evidence="2">The sequence shown here is derived from an EMBL/GenBank/DDBJ whole genome shotgun (WGS) entry which is preliminary data.</text>
</comment>
<reference evidence="2 3" key="1">
    <citation type="submission" date="2024-01" db="EMBL/GenBank/DDBJ databases">
        <title>Genome assemblies of Stephania.</title>
        <authorList>
            <person name="Yang L."/>
        </authorList>
    </citation>
    <scope>NUCLEOTIDE SEQUENCE [LARGE SCALE GENOMIC DNA]</scope>
    <source>
        <strain evidence="2">JXDWG</strain>
        <tissue evidence="2">Leaf</tissue>
    </source>
</reference>
<proteinExistence type="predicted"/>
<gene>
    <name evidence="2" type="ORF">Scep_000741</name>
</gene>
<name>A0AAP0Q370_9MAGN</name>
<protein>
    <submittedName>
        <fullName evidence="2">Uncharacterized protein</fullName>
    </submittedName>
</protein>
<dbReference type="EMBL" id="JBBNAG010000001">
    <property type="protein sequence ID" value="KAK9165550.1"/>
    <property type="molecule type" value="Genomic_DNA"/>
</dbReference>
<feature type="chain" id="PRO_5042872137" evidence="1">
    <location>
        <begin position="28"/>
        <end position="56"/>
    </location>
</feature>
<dbReference type="AlphaFoldDB" id="A0AAP0Q370"/>
<keyword evidence="1" id="KW-0732">Signal</keyword>
<evidence type="ECO:0000313" key="3">
    <source>
        <dbReference type="Proteomes" id="UP001419268"/>
    </source>
</evidence>
<evidence type="ECO:0000256" key="1">
    <source>
        <dbReference type="SAM" id="SignalP"/>
    </source>
</evidence>
<evidence type="ECO:0000313" key="2">
    <source>
        <dbReference type="EMBL" id="KAK9165550.1"/>
    </source>
</evidence>